<evidence type="ECO:0000259" key="4">
    <source>
        <dbReference type="PROSITE" id="PS50157"/>
    </source>
</evidence>
<name>A0ABQ9IHG9_9NEOP</name>
<evidence type="ECO:0000256" key="2">
    <source>
        <dbReference type="ARBA" id="ARBA00022833"/>
    </source>
</evidence>
<dbReference type="PIRSF" id="PIRSF015919">
    <property type="entry name" value="TFIIH_SSL1"/>
    <property type="match status" value="1"/>
</dbReference>
<sequence length="340" mass="38032">MVRKSFPQQKIVEQVCYIILKVLEGFVEEFFDQNPISQLGIITTRNKRAEKISDLAGNGRKHIKNIQKTTETPCCGEPSLQNALELALRSLKMLPSHASREVLVLMGSLTTCDPGDITVTIKNLKSHGVRCSVIGLAAEVHVYRLLARETGGTFSVILDDCHYRDQVNQHVEPPPAATCLEASLIKMGFPHQTIYEGKEAPITLCIHMDVLDGEGSKLNCGKYSCPQCCSKYCELPVECRACGLTLVSAPHLARSYHHLFPVESYQEQEITSDSEKPHHCFACQRQFIEHDKHKYQCPTCKQIFCLDCDLFVHETLHTCPGCATSQQTFQVMGREALPVL</sequence>
<dbReference type="Proteomes" id="UP001159363">
    <property type="component" value="Chromosome 1"/>
</dbReference>
<dbReference type="InterPro" id="IPR013083">
    <property type="entry name" value="Znf_RING/FYVE/PHD"/>
</dbReference>
<dbReference type="SUPFAM" id="SSF57889">
    <property type="entry name" value="Cysteine-rich domain"/>
    <property type="match status" value="1"/>
</dbReference>
<comment type="caution">
    <text evidence="5">The sequence shown here is derived from an EMBL/GenBank/DDBJ whole genome shotgun (WGS) entry which is preliminary data.</text>
</comment>
<dbReference type="PANTHER" id="PTHR12695">
    <property type="entry name" value="GENERAL TRANSCRIPTION FACTOR IIH SUBUNIT 2"/>
    <property type="match status" value="1"/>
</dbReference>
<dbReference type="NCBIfam" id="TIGR00622">
    <property type="entry name" value="ssl1"/>
    <property type="match status" value="1"/>
</dbReference>
<dbReference type="SUPFAM" id="SSF53300">
    <property type="entry name" value="vWA-like"/>
    <property type="match status" value="1"/>
</dbReference>
<dbReference type="Pfam" id="PF04056">
    <property type="entry name" value="Ssl1"/>
    <property type="match status" value="1"/>
</dbReference>
<dbReference type="EMBL" id="JARBHB010000001">
    <property type="protein sequence ID" value="KAJ8895283.1"/>
    <property type="molecule type" value="Genomic_DNA"/>
</dbReference>
<dbReference type="Gene3D" id="3.30.40.10">
    <property type="entry name" value="Zinc/RING finger domain, C3HC4 (zinc finger)"/>
    <property type="match status" value="1"/>
</dbReference>
<dbReference type="InterPro" id="IPR046349">
    <property type="entry name" value="C1-like_sf"/>
</dbReference>
<accession>A0ABQ9IHG9</accession>
<dbReference type="SMART" id="SM01047">
    <property type="entry name" value="C1_4"/>
    <property type="match status" value="1"/>
</dbReference>
<reference evidence="5 6" key="1">
    <citation type="submission" date="2023-02" db="EMBL/GenBank/DDBJ databases">
        <title>LHISI_Scaffold_Assembly.</title>
        <authorList>
            <person name="Stuart O.P."/>
            <person name="Cleave R."/>
            <person name="Magrath M.J.L."/>
            <person name="Mikheyev A.S."/>
        </authorList>
    </citation>
    <scope>NUCLEOTIDE SEQUENCE [LARGE SCALE GENOMIC DNA]</scope>
    <source>
        <strain evidence="5">Daus_M_001</strain>
        <tissue evidence="5">Leg muscle</tissue>
    </source>
</reference>
<dbReference type="Pfam" id="PF07975">
    <property type="entry name" value="C1_4"/>
    <property type="match status" value="1"/>
</dbReference>
<dbReference type="PROSITE" id="PS50157">
    <property type="entry name" value="ZINC_FINGER_C2H2_2"/>
    <property type="match status" value="1"/>
</dbReference>
<keyword evidence="1" id="KW-0479">Metal-binding</keyword>
<evidence type="ECO:0000313" key="6">
    <source>
        <dbReference type="Proteomes" id="UP001159363"/>
    </source>
</evidence>
<dbReference type="InterPro" id="IPR036465">
    <property type="entry name" value="vWFA_dom_sf"/>
</dbReference>
<dbReference type="PANTHER" id="PTHR12695:SF2">
    <property type="entry name" value="GENERAL TRANSCRIPTION FACTOR IIH SUBUNIT 2-RELATED"/>
    <property type="match status" value="1"/>
</dbReference>
<evidence type="ECO:0000256" key="3">
    <source>
        <dbReference type="PROSITE-ProRule" id="PRU00042"/>
    </source>
</evidence>
<evidence type="ECO:0000313" key="5">
    <source>
        <dbReference type="EMBL" id="KAJ8895283.1"/>
    </source>
</evidence>
<proteinExistence type="predicted"/>
<dbReference type="Gene3D" id="3.40.50.410">
    <property type="entry name" value="von Willebrand factor, type A domain"/>
    <property type="match status" value="1"/>
</dbReference>
<protein>
    <recommendedName>
        <fullName evidence="4">C2H2-type domain-containing protein</fullName>
    </recommendedName>
</protein>
<keyword evidence="6" id="KW-1185">Reference proteome</keyword>
<evidence type="ECO:0000256" key="1">
    <source>
        <dbReference type="ARBA" id="ARBA00022723"/>
    </source>
</evidence>
<gene>
    <name evidence="5" type="ORF">PR048_000608</name>
</gene>
<organism evidence="5 6">
    <name type="scientific">Dryococelus australis</name>
    <dbReference type="NCBI Taxonomy" id="614101"/>
    <lineage>
        <taxon>Eukaryota</taxon>
        <taxon>Metazoa</taxon>
        <taxon>Ecdysozoa</taxon>
        <taxon>Arthropoda</taxon>
        <taxon>Hexapoda</taxon>
        <taxon>Insecta</taxon>
        <taxon>Pterygota</taxon>
        <taxon>Neoptera</taxon>
        <taxon>Polyneoptera</taxon>
        <taxon>Phasmatodea</taxon>
        <taxon>Verophasmatodea</taxon>
        <taxon>Anareolatae</taxon>
        <taxon>Phasmatidae</taxon>
        <taxon>Eurycanthinae</taxon>
        <taxon>Dryococelus</taxon>
    </lineage>
</organism>
<dbReference type="InterPro" id="IPR012170">
    <property type="entry name" value="TFIIH_SSL1/p44"/>
</dbReference>
<keyword evidence="3" id="KW-0863">Zinc-finger</keyword>
<feature type="domain" description="C2H2-type" evidence="4">
    <location>
        <begin position="295"/>
        <end position="318"/>
    </location>
</feature>
<dbReference type="PROSITE" id="PS00028">
    <property type="entry name" value="ZINC_FINGER_C2H2_1"/>
    <property type="match status" value="1"/>
</dbReference>
<dbReference type="InterPro" id="IPR007198">
    <property type="entry name" value="Ssl1-like"/>
</dbReference>
<dbReference type="InterPro" id="IPR013087">
    <property type="entry name" value="Znf_C2H2_type"/>
</dbReference>
<dbReference type="InterPro" id="IPR004595">
    <property type="entry name" value="TFIIH_C1-like_dom"/>
</dbReference>
<keyword evidence="2" id="KW-0862">Zinc</keyword>